<dbReference type="Proteomes" id="UP000186894">
    <property type="component" value="Unassembled WGS sequence"/>
</dbReference>
<dbReference type="EMBL" id="MKIM01000025">
    <property type="protein sequence ID" value="OLP45410.1"/>
    <property type="molecule type" value="Genomic_DNA"/>
</dbReference>
<organism evidence="1 2">
    <name type="scientific">Rhizobium oryziradicis</name>
    <dbReference type="NCBI Taxonomy" id="1867956"/>
    <lineage>
        <taxon>Bacteria</taxon>
        <taxon>Pseudomonadati</taxon>
        <taxon>Pseudomonadota</taxon>
        <taxon>Alphaproteobacteria</taxon>
        <taxon>Hyphomicrobiales</taxon>
        <taxon>Rhizobiaceae</taxon>
        <taxon>Rhizobium/Agrobacterium group</taxon>
        <taxon>Rhizobium</taxon>
    </lineage>
</organism>
<protein>
    <recommendedName>
        <fullName evidence="3">DUF3396 domain-containing protein</fullName>
    </recommendedName>
</protein>
<comment type="caution">
    <text evidence="1">The sequence shown here is derived from an EMBL/GenBank/DDBJ whole genome shotgun (WGS) entry which is preliminary data.</text>
</comment>
<evidence type="ECO:0000313" key="2">
    <source>
        <dbReference type="Proteomes" id="UP000186894"/>
    </source>
</evidence>
<dbReference type="AlphaFoldDB" id="A0A1Q8ZTJ2"/>
<sequence>MTVLPALKRFPGLDFSDPSSFKVDSEDSDGLSFKSINWLTILGDKIANRLGDKIALREKLGSSCPVHEFDGGIVVQAGDEPQLGDNNRGIVLDDYRRVAKALKPVRFEDYQLGLFALPEPYDSVEETLNWVRRFD</sequence>
<evidence type="ECO:0000313" key="1">
    <source>
        <dbReference type="EMBL" id="OLP45410.1"/>
    </source>
</evidence>
<reference evidence="1 2" key="1">
    <citation type="submission" date="2016-09" db="EMBL/GenBank/DDBJ databases">
        <title>Rhizobium oryziradicis sp. nov., isolated from the root of rice.</title>
        <authorList>
            <person name="Zhao J."/>
            <person name="Zhang X."/>
        </authorList>
    </citation>
    <scope>NUCLEOTIDE SEQUENCE [LARGE SCALE GENOMIC DNA]</scope>
    <source>
        <strain evidence="1 2">N19</strain>
    </source>
</reference>
<accession>A0A1Q8ZTJ2</accession>
<gene>
    <name evidence="1" type="ORF">BJF95_16885</name>
</gene>
<dbReference type="STRING" id="1867956.BJF95_16885"/>
<name>A0A1Q8ZTJ2_9HYPH</name>
<dbReference type="InterPro" id="IPR021815">
    <property type="entry name" value="TsiV"/>
</dbReference>
<keyword evidence="2" id="KW-1185">Reference proteome</keyword>
<dbReference type="Pfam" id="PF11876">
    <property type="entry name" value="TsiV"/>
    <property type="match status" value="1"/>
</dbReference>
<proteinExistence type="predicted"/>
<evidence type="ECO:0008006" key="3">
    <source>
        <dbReference type="Google" id="ProtNLM"/>
    </source>
</evidence>